<evidence type="ECO:0000259" key="2">
    <source>
        <dbReference type="PROSITE" id="PS51192"/>
    </source>
</evidence>
<sequence>MVPAPTNASTRTGTRPSPPSADVADALFSLEAITSGHTKIGDRLYQVEAIQCIILGLRGGGRGQLRAACGTGKTRMCQRAAELLCPPGGVVVVACPSVALVAQTLWEWSATNSDHIALAVCSDDTVADSATAVADLPATVTTDPAVAADWLRTPTTAGLRLIVGTHRSAHVIGAALQAAGTTAELLIVDEAHRAAGRIDKHTALVHDDEHLPATRRLYATATPKVIGESVARDGNGGTRRFAEQMIGMDDETIFGPVLYDYPFSDAIDDGYLDDYRLVVMGATRKEIREHLAGLPRGAVAGNSTTSLHTAMVQTVLAKAATQFGLRRVLTFCRYLNEAADFARTMNVTLAGLPKSMRPAARLTTSFVHGGMSTTEREKRLQLLVDPPDDGWTVVTNVRCLSEGVDVPTIDGIVFTHPKQSVADIVQAIGRALRRDPGGTGTATILVPILLPDEPGDLDETDLADYRLLWQVVRALRAHDDKLGVTIDRAEHARDNQRYFYDEQQPLEHVLVALPPGYDDGTFLHHLTAKMISSARSPWWDSYAALERFHTQHGHSTVEVGHVTDDGIKLGAWCENVRAAHRQGRLAADRIAALDELGFDLYPHAAEWAAGLRAATAFHDQYQHLEPVRSLRVEGVDLRSWLDKQRARHAAGELEPPRQAALDALGMRWHDEPETFEDHVAALTEYHARHGHIAIAPDPNTPDGRLGSWLISVRIERKRNKLTDAQIAALDALGMHWITPKGPHPVFQASLDALGMHWHDDPETFEDHVAALTDYRRQHGHITIAPDPNTPDGRLGAWLEAVRIQRRTDALTGEQIAALDALGMRWNPRPSPHPVFRAAAPPG</sequence>
<dbReference type="PANTHER" id="PTHR33418">
    <property type="entry name" value="HELICASE-ASSOCIATED"/>
    <property type="match status" value="1"/>
</dbReference>
<dbReference type="AlphaFoldDB" id="A0A1H8YNX6"/>
<dbReference type="InterPro" id="IPR001650">
    <property type="entry name" value="Helicase_C-like"/>
</dbReference>
<dbReference type="Gene3D" id="3.40.50.300">
    <property type="entry name" value="P-loop containing nucleotide triphosphate hydrolases"/>
    <property type="match status" value="2"/>
</dbReference>
<dbReference type="Pfam" id="PF04851">
    <property type="entry name" value="ResIII"/>
    <property type="match status" value="1"/>
</dbReference>
<dbReference type="PANTHER" id="PTHR33418:SF1">
    <property type="entry name" value="HELICASE-ASSOCIATED DOMAIN-CONTAINING PROTEIN"/>
    <property type="match status" value="1"/>
</dbReference>
<dbReference type="EMBL" id="FOEF01000030">
    <property type="protein sequence ID" value="SEP53732.1"/>
    <property type="molecule type" value="Genomic_DNA"/>
</dbReference>
<feature type="domain" description="Helicase ATP-binding" evidence="2">
    <location>
        <begin position="54"/>
        <end position="241"/>
    </location>
</feature>
<dbReference type="GO" id="GO:0005524">
    <property type="term" value="F:ATP binding"/>
    <property type="evidence" value="ECO:0007669"/>
    <property type="project" value="InterPro"/>
</dbReference>
<evidence type="ECO:0000313" key="4">
    <source>
        <dbReference type="EMBL" id="SEP53732.1"/>
    </source>
</evidence>
<dbReference type="SUPFAM" id="SSF52540">
    <property type="entry name" value="P-loop containing nucleoside triphosphate hydrolases"/>
    <property type="match status" value="1"/>
</dbReference>
<gene>
    <name evidence="4" type="ORF">SAMN04489732_13034</name>
</gene>
<keyword evidence="5" id="KW-1185">Reference proteome</keyword>
<dbReference type="Proteomes" id="UP000198582">
    <property type="component" value="Unassembled WGS sequence"/>
</dbReference>
<dbReference type="RefSeq" id="WP_091628571.1">
    <property type="nucleotide sequence ID" value="NZ_FOEF01000030.1"/>
</dbReference>
<dbReference type="STRING" id="394193.SAMN04489732_13034"/>
<proteinExistence type="predicted"/>
<protein>
    <submittedName>
        <fullName evidence="4">Helicase associated domain-containing protein</fullName>
    </submittedName>
</protein>
<feature type="domain" description="Helicase C-terminal" evidence="3">
    <location>
        <begin position="311"/>
        <end position="490"/>
    </location>
</feature>
<organism evidence="4 5">
    <name type="scientific">Amycolatopsis saalfeldensis</name>
    <dbReference type="NCBI Taxonomy" id="394193"/>
    <lineage>
        <taxon>Bacteria</taxon>
        <taxon>Bacillati</taxon>
        <taxon>Actinomycetota</taxon>
        <taxon>Actinomycetes</taxon>
        <taxon>Pseudonocardiales</taxon>
        <taxon>Pseudonocardiaceae</taxon>
        <taxon>Amycolatopsis</taxon>
    </lineage>
</organism>
<dbReference type="PROSITE" id="PS51192">
    <property type="entry name" value="HELICASE_ATP_BIND_1"/>
    <property type="match status" value="1"/>
</dbReference>
<dbReference type="InterPro" id="IPR006935">
    <property type="entry name" value="Helicase/UvrB_N"/>
</dbReference>
<name>A0A1H8YNX6_9PSEU</name>
<dbReference type="InterPro" id="IPR014001">
    <property type="entry name" value="Helicase_ATP-bd"/>
</dbReference>
<dbReference type="Pfam" id="PF00271">
    <property type="entry name" value="Helicase_C"/>
    <property type="match status" value="1"/>
</dbReference>
<dbReference type="GO" id="GO:0003677">
    <property type="term" value="F:DNA binding"/>
    <property type="evidence" value="ECO:0007669"/>
    <property type="project" value="InterPro"/>
</dbReference>
<feature type="region of interest" description="Disordered" evidence="1">
    <location>
        <begin position="1"/>
        <end position="20"/>
    </location>
</feature>
<evidence type="ECO:0000313" key="5">
    <source>
        <dbReference type="Proteomes" id="UP000198582"/>
    </source>
</evidence>
<dbReference type="InterPro" id="IPR027417">
    <property type="entry name" value="P-loop_NTPase"/>
</dbReference>
<dbReference type="SMART" id="SM00487">
    <property type="entry name" value="DEXDc"/>
    <property type="match status" value="1"/>
</dbReference>
<dbReference type="OrthoDB" id="9776021at2"/>
<dbReference type="GO" id="GO:0016787">
    <property type="term" value="F:hydrolase activity"/>
    <property type="evidence" value="ECO:0007669"/>
    <property type="project" value="InterPro"/>
</dbReference>
<dbReference type="InterPro" id="IPR005114">
    <property type="entry name" value="Helicase_assoc"/>
</dbReference>
<reference evidence="5" key="1">
    <citation type="submission" date="2016-10" db="EMBL/GenBank/DDBJ databases">
        <authorList>
            <person name="Varghese N."/>
            <person name="Submissions S."/>
        </authorList>
    </citation>
    <scope>NUCLEOTIDE SEQUENCE [LARGE SCALE GENOMIC DNA]</scope>
    <source>
        <strain evidence="5">DSM 44993</strain>
    </source>
</reference>
<dbReference type="Gene3D" id="6.10.140.530">
    <property type="match status" value="4"/>
</dbReference>
<feature type="compositionally biased region" description="Polar residues" evidence="1">
    <location>
        <begin position="1"/>
        <end position="15"/>
    </location>
</feature>
<dbReference type="Pfam" id="PF03457">
    <property type="entry name" value="HA"/>
    <property type="match status" value="4"/>
</dbReference>
<dbReference type="SMART" id="SM00490">
    <property type="entry name" value="HELICc"/>
    <property type="match status" value="1"/>
</dbReference>
<evidence type="ECO:0000259" key="3">
    <source>
        <dbReference type="PROSITE" id="PS51194"/>
    </source>
</evidence>
<accession>A0A1H8YNX6</accession>
<evidence type="ECO:0000256" key="1">
    <source>
        <dbReference type="SAM" id="MobiDB-lite"/>
    </source>
</evidence>
<dbReference type="PROSITE" id="PS51194">
    <property type="entry name" value="HELICASE_CTER"/>
    <property type="match status" value="1"/>
</dbReference>